<evidence type="ECO:0008006" key="4">
    <source>
        <dbReference type="Google" id="ProtNLM"/>
    </source>
</evidence>
<comment type="caution">
    <text evidence="2">The sequence shown here is derived from an EMBL/GenBank/DDBJ whole genome shotgun (WGS) entry which is preliminary data.</text>
</comment>
<organism evidence="2 3">
    <name type="scientific">Microbacterium saperdae</name>
    <dbReference type="NCBI Taxonomy" id="69368"/>
    <lineage>
        <taxon>Bacteria</taxon>
        <taxon>Bacillati</taxon>
        <taxon>Actinomycetota</taxon>
        <taxon>Actinomycetes</taxon>
        <taxon>Micrococcales</taxon>
        <taxon>Microbacteriaceae</taxon>
        <taxon>Microbacterium</taxon>
    </lineage>
</organism>
<dbReference type="Proteomes" id="UP000317209">
    <property type="component" value="Unassembled WGS sequence"/>
</dbReference>
<feature type="region of interest" description="Disordered" evidence="1">
    <location>
        <begin position="1"/>
        <end position="24"/>
    </location>
</feature>
<name>A0A543BL65_9MICO</name>
<evidence type="ECO:0000313" key="3">
    <source>
        <dbReference type="Proteomes" id="UP000317209"/>
    </source>
</evidence>
<evidence type="ECO:0000313" key="2">
    <source>
        <dbReference type="EMBL" id="TQL85548.1"/>
    </source>
</evidence>
<dbReference type="AlphaFoldDB" id="A0A543BL65"/>
<dbReference type="Gene3D" id="1.10.10.10">
    <property type="entry name" value="Winged helix-like DNA-binding domain superfamily/Winged helix DNA-binding domain"/>
    <property type="match status" value="1"/>
</dbReference>
<dbReference type="EMBL" id="VFOX01000001">
    <property type="protein sequence ID" value="TQL85548.1"/>
    <property type="molecule type" value="Genomic_DNA"/>
</dbReference>
<sequence>MAAPRKWGEELKSQATRSALSARRNAVTKTGAIERIADQLCINPEALRNSFARPRMIP</sequence>
<feature type="compositionally biased region" description="Basic and acidic residues" evidence="1">
    <location>
        <begin position="1"/>
        <end position="12"/>
    </location>
</feature>
<dbReference type="RefSeq" id="WP_170197991.1">
    <property type="nucleotide sequence ID" value="NZ_VFOX01000001.1"/>
</dbReference>
<reference evidence="2 3" key="1">
    <citation type="submission" date="2019-06" db="EMBL/GenBank/DDBJ databases">
        <title>Sequencing the genomes of 1000 actinobacteria strains.</title>
        <authorList>
            <person name="Klenk H.-P."/>
        </authorList>
    </citation>
    <scope>NUCLEOTIDE SEQUENCE [LARGE SCALE GENOMIC DNA]</scope>
    <source>
        <strain evidence="2 3">DSM 20169</strain>
    </source>
</reference>
<accession>A0A543BL65</accession>
<dbReference type="InterPro" id="IPR036388">
    <property type="entry name" value="WH-like_DNA-bd_sf"/>
</dbReference>
<evidence type="ECO:0000256" key="1">
    <source>
        <dbReference type="SAM" id="MobiDB-lite"/>
    </source>
</evidence>
<keyword evidence="3" id="KW-1185">Reference proteome</keyword>
<proteinExistence type="predicted"/>
<protein>
    <recommendedName>
        <fullName evidence="4">Transposase</fullName>
    </recommendedName>
</protein>
<gene>
    <name evidence="2" type="ORF">FB560_1166</name>
</gene>